<protein>
    <submittedName>
        <fullName evidence="2">Uncharacterized protein</fullName>
    </submittedName>
</protein>
<dbReference type="EMBL" id="JAUZEE010000001">
    <property type="protein sequence ID" value="MDP4299644.1"/>
    <property type="molecule type" value="Genomic_DNA"/>
</dbReference>
<sequence length="375" mass="39559">MPDPSATITVPAPHCFAASALHAALRPWCASLALTWSCIAPVAWADPATKPVSEPATAAATACTPPAEAPVIATWRALAPDLWWLPGAAGDTDADNRGAISNLLLLIDGPRTWLVGAGPSAAHGQALAADIRCRFGREVTDVIAPWPRPELVLGQAGLDASVRRHAHADVAGAMAERCAHCAERLAQRLGRRATDLGEPASIALPTERLSGESGRLGPWHWWRVARSAGTPTTLWWHPASGVIGAHGLSWTDGAPDLRDADLDGIEAGVAQMQAIGDTLPAGTRWLPEQGPIDASARPEAQRAYWQALREAVTHAQAAGVAETDPPPERLPGVAATLTRGERHALNWQRTWRELEARAFDAVPAGEPVPPGVPKP</sequence>
<feature type="signal peptide" evidence="1">
    <location>
        <begin position="1"/>
        <end position="45"/>
    </location>
</feature>
<comment type="caution">
    <text evidence="2">The sequence shown here is derived from an EMBL/GenBank/DDBJ whole genome shotgun (WGS) entry which is preliminary data.</text>
</comment>
<accession>A0ABT9FZJ7</accession>
<dbReference type="Gene3D" id="3.60.15.10">
    <property type="entry name" value="Ribonuclease Z/Hydroxyacylglutathione hydrolase-like"/>
    <property type="match status" value="1"/>
</dbReference>
<keyword evidence="1" id="KW-0732">Signal</keyword>
<evidence type="ECO:0000256" key="1">
    <source>
        <dbReference type="SAM" id="SignalP"/>
    </source>
</evidence>
<organism evidence="2 3">
    <name type="scientific">Leptothrix discophora</name>
    <dbReference type="NCBI Taxonomy" id="89"/>
    <lineage>
        <taxon>Bacteria</taxon>
        <taxon>Pseudomonadati</taxon>
        <taxon>Pseudomonadota</taxon>
        <taxon>Betaproteobacteria</taxon>
        <taxon>Burkholderiales</taxon>
        <taxon>Sphaerotilaceae</taxon>
        <taxon>Leptothrix</taxon>
    </lineage>
</organism>
<name>A0ABT9FZJ7_LEPDI</name>
<proteinExistence type="predicted"/>
<evidence type="ECO:0000313" key="3">
    <source>
        <dbReference type="Proteomes" id="UP001235760"/>
    </source>
</evidence>
<dbReference type="InterPro" id="IPR036866">
    <property type="entry name" value="RibonucZ/Hydroxyglut_hydro"/>
</dbReference>
<feature type="chain" id="PRO_5045370234" evidence="1">
    <location>
        <begin position="46"/>
        <end position="375"/>
    </location>
</feature>
<evidence type="ECO:0000313" key="2">
    <source>
        <dbReference type="EMBL" id="MDP4299644.1"/>
    </source>
</evidence>
<keyword evidence="3" id="KW-1185">Reference proteome</keyword>
<reference evidence="2 3" key="1">
    <citation type="submission" date="2023-08" db="EMBL/GenBank/DDBJ databases">
        <authorList>
            <person name="Roldan D.M."/>
            <person name="Menes R.J."/>
        </authorList>
    </citation>
    <scope>NUCLEOTIDE SEQUENCE [LARGE SCALE GENOMIC DNA]</scope>
    <source>
        <strain evidence="2 3">CCM 2812</strain>
    </source>
</reference>
<gene>
    <name evidence="2" type="ORF">Q8X39_03280</name>
</gene>
<dbReference type="Proteomes" id="UP001235760">
    <property type="component" value="Unassembled WGS sequence"/>
</dbReference>